<evidence type="ECO:0000256" key="16">
    <source>
        <dbReference type="SAM" id="Coils"/>
    </source>
</evidence>
<dbReference type="GO" id="GO:0051301">
    <property type="term" value="P:cell division"/>
    <property type="evidence" value="ECO:0007669"/>
    <property type="project" value="UniProtKB-KW"/>
</dbReference>
<evidence type="ECO:0000256" key="1">
    <source>
        <dbReference type="ARBA" id="ARBA00004370"/>
    </source>
</evidence>
<feature type="compositionally biased region" description="Basic and acidic residues" evidence="17">
    <location>
        <begin position="647"/>
        <end position="659"/>
    </location>
</feature>
<dbReference type="Gene3D" id="1.20.58.760">
    <property type="entry name" value="Peptidase M41"/>
    <property type="match status" value="1"/>
</dbReference>
<dbReference type="SMART" id="SM00382">
    <property type="entry name" value="AAA"/>
    <property type="match status" value="1"/>
</dbReference>
<dbReference type="InterPro" id="IPR000642">
    <property type="entry name" value="Peptidase_M41"/>
</dbReference>
<comment type="function">
    <text evidence="14">Acts as a processive, ATP-dependent zinc metallopeptidase for both cytoplasmic and membrane proteins. Plays a role in the quality control of integral membrane proteins.</text>
</comment>
<keyword evidence="16" id="KW-0175">Coiled coil</keyword>
<feature type="domain" description="AAA+ ATPase" evidence="18">
    <location>
        <begin position="226"/>
        <end position="367"/>
    </location>
</feature>
<dbReference type="GO" id="GO:0004176">
    <property type="term" value="F:ATP-dependent peptidase activity"/>
    <property type="evidence" value="ECO:0007669"/>
    <property type="project" value="InterPro"/>
</dbReference>
<dbReference type="EMBL" id="CP031217">
    <property type="protein sequence ID" value="AXH11566.1"/>
    <property type="molecule type" value="Genomic_DNA"/>
</dbReference>
<dbReference type="RefSeq" id="WP_114838436.1">
    <property type="nucleotide sequence ID" value="NZ_CP031217.1"/>
</dbReference>
<keyword evidence="20" id="KW-0132">Cell division</keyword>
<dbReference type="InterPro" id="IPR011546">
    <property type="entry name" value="Pept_M41_FtsH_extracell"/>
</dbReference>
<dbReference type="FunFam" id="1.20.58.760:FF:000001">
    <property type="entry name" value="ATP-dependent zinc metalloprotease FtsH"/>
    <property type="match status" value="1"/>
</dbReference>
<evidence type="ECO:0000256" key="17">
    <source>
        <dbReference type="SAM" id="MobiDB-lite"/>
    </source>
</evidence>
<keyword evidence="9 14" id="KW-0067">ATP-binding</keyword>
<dbReference type="NCBIfam" id="TIGR01241">
    <property type="entry name" value="FtsH_fam"/>
    <property type="match status" value="1"/>
</dbReference>
<dbReference type="GO" id="GO:0006508">
    <property type="term" value="P:proteolysis"/>
    <property type="evidence" value="ECO:0007669"/>
    <property type="project" value="UniProtKB-KW"/>
</dbReference>
<evidence type="ECO:0000256" key="15">
    <source>
        <dbReference type="RuleBase" id="RU003651"/>
    </source>
</evidence>
<evidence type="ECO:0000256" key="10">
    <source>
        <dbReference type="ARBA" id="ARBA00022989"/>
    </source>
</evidence>
<dbReference type="InterPro" id="IPR005936">
    <property type="entry name" value="FtsH"/>
</dbReference>
<dbReference type="GO" id="GO:0030163">
    <property type="term" value="P:protein catabolic process"/>
    <property type="evidence" value="ECO:0007669"/>
    <property type="project" value="UniProtKB-UniRule"/>
</dbReference>
<dbReference type="InterPro" id="IPR041569">
    <property type="entry name" value="AAA_lid_3"/>
</dbReference>
<comment type="similarity">
    <text evidence="13 14">In the central section; belongs to the AAA ATPase family.</text>
</comment>
<feature type="transmembrane region" description="Helical" evidence="14">
    <location>
        <begin position="142"/>
        <end position="159"/>
    </location>
</feature>
<dbReference type="InterPro" id="IPR003960">
    <property type="entry name" value="ATPase_AAA_CS"/>
</dbReference>
<keyword evidence="7 14" id="KW-0378">Hydrolase</keyword>
<dbReference type="PANTHER" id="PTHR43655:SF2">
    <property type="entry name" value="AFG3 LIKE MATRIX AAA PEPTIDASE SUBUNIT 2, ISOFORM A"/>
    <property type="match status" value="1"/>
</dbReference>
<dbReference type="FunFam" id="1.10.8.60:FF:000001">
    <property type="entry name" value="ATP-dependent zinc metalloprotease FtsH"/>
    <property type="match status" value="1"/>
</dbReference>
<feature type="binding site" evidence="14">
    <location>
        <position position="462"/>
    </location>
    <ligand>
        <name>Zn(2+)</name>
        <dbReference type="ChEBI" id="CHEBI:29105"/>
        <note>catalytic</note>
    </ligand>
</feature>
<dbReference type="FunFam" id="3.40.50.300:FF:000001">
    <property type="entry name" value="ATP-dependent zinc metalloprotease FtsH"/>
    <property type="match status" value="1"/>
</dbReference>
<evidence type="ECO:0000256" key="8">
    <source>
        <dbReference type="ARBA" id="ARBA00022833"/>
    </source>
</evidence>
<dbReference type="KEGG" id="hbv:ABIV_0545"/>
<organism evidence="20 22">
    <name type="scientific">Halarcobacter bivalviorum</name>
    <dbReference type="NCBI Taxonomy" id="663364"/>
    <lineage>
        <taxon>Bacteria</taxon>
        <taxon>Pseudomonadati</taxon>
        <taxon>Campylobacterota</taxon>
        <taxon>Epsilonproteobacteria</taxon>
        <taxon>Campylobacterales</taxon>
        <taxon>Arcobacteraceae</taxon>
        <taxon>Halarcobacter</taxon>
    </lineage>
</organism>
<dbReference type="AlphaFoldDB" id="A0AAX2A8B6"/>
<evidence type="ECO:0000313" key="22">
    <source>
        <dbReference type="Proteomes" id="UP000289193"/>
    </source>
</evidence>
<evidence type="ECO:0000313" key="20">
    <source>
        <dbReference type="EMBL" id="RXK08891.1"/>
    </source>
</evidence>
<feature type="binding site" evidence="14">
    <location>
        <begin position="234"/>
        <end position="241"/>
    </location>
    <ligand>
        <name>ATP</name>
        <dbReference type="ChEBI" id="CHEBI:30616"/>
    </ligand>
</feature>
<dbReference type="EC" id="3.4.24.-" evidence="14"/>
<sequence length="701" mass="76675">MNNRPDKNGQDNNNNNNNNFFNNNPLLVFVIFSIVTIFVFKAVFPEGNSQVGATNQNIAAFGQAKNQTVAYSELKKLISNGSIQYVGIGNTQIKAVSKPTNGQVTTFTARRVVPDNTLIPSLEEKGIAYGGINEENLLADVLFGWVLPIFIFFAIWMFLARRMSKSMGGGSGGILGIGSSKKMINSEKPNVKFEDMAGNKEAKEEVQEVVDFLSDPERYVKLGAQIPKGVLLVGPPGTGKTLLAKAVAGEADVQFLSVSGSAFIEMFVGVGASRVRDLFEQAKKSAPAIIFIDEIDAIGKSRASGGPMGGNDEREQTLNQLLAEMDGFSTEAAPVIVLAATNRPEVLDPALLRPGRFDRQVLVDKPDYEGRIEILKVHIKDVKLAKDVDLKEVAKMTAGLAGADLANIINEAALLAGRALKEQVEPSDFKEAVERQIAGLEKKSRRISPKERKIVAYHESGHALIAEITKGAKKVNKVSIVPRGLAALGYTLNTPEENKYLMQKHELIAEVDTLLGGRAAEEVFIGEISTGAGNDLERATDIIKAMASIYGMSDVAGLMVLEKRTNQFLGGQTQKDFSNEMAKNLDEHVKSVLNERYQAVLKELRDHKEAIEQMTAELLDIEVISGERVREIIKENGGTVFEDEDLHTEALNEEVKETSTENEEENKENEKEVSTETDTNLESNENETLDDENKSTKDDSK</sequence>
<comment type="cofactor">
    <cofactor evidence="14">
        <name>Zn(2+)</name>
        <dbReference type="ChEBI" id="CHEBI:29105"/>
    </cofactor>
    <text evidence="14">Binds 1 zinc ion per subunit.</text>
</comment>
<dbReference type="Pfam" id="PF17862">
    <property type="entry name" value="AAA_lid_3"/>
    <property type="match status" value="1"/>
</dbReference>
<evidence type="ECO:0000256" key="5">
    <source>
        <dbReference type="ARBA" id="ARBA00022723"/>
    </source>
</evidence>
<evidence type="ECO:0000313" key="19">
    <source>
        <dbReference type="EMBL" id="AXH11566.1"/>
    </source>
</evidence>
<dbReference type="GO" id="GO:0008270">
    <property type="term" value="F:zinc ion binding"/>
    <property type="evidence" value="ECO:0007669"/>
    <property type="project" value="UniProtKB-UniRule"/>
</dbReference>
<dbReference type="InterPro" id="IPR037219">
    <property type="entry name" value="Peptidase_M41-like"/>
</dbReference>
<name>A0AAX2A8B6_9BACT</name>
<dbReference type="HAMAP" id="MF_01458">
    <property type="entry name" value="FtsH"/>
    <property type="match status" value="1"/>
</dbReference>
<evidence type="ECO:0000256" key="9">
    <source>
        <dbReference type="ARBA" id="ARBA00022840"/>
    </source>
</evidence>
<dbReference type="Proteomes" id="UP000253850">
    <property type="component" value="Chromosome"/>
</dbReference>
<feature type="transmembrane region" description="Helical" evidence="14">
    <location>
        <begin position="26"/>
        <end position="44"/>
    </location>
</feature>
<proteinExistence type="inferred from homology"/>
<dbReference type="PROSITE" id="PS00674">
    <property type="entry name" value="AAA"/>
    <property type="match status" value="1"/>
</dbReference>
<keyword evidence="14" id="KW-1003">Cell membrane</keyword>
<keyword evidence="12 14" id="KW-0472">Membrane</keyword>
<dbReference type="Gene3D" id="1.10.8.60">
    <property type="match status" value="1"/>
</dbReference>
<comment type="similarity">
    <text evidence="15">Belongs to the AAA ATPase family.</text>
</comment>
<evidence type="ECO:0000259" key="18">
    <source>
        <dbReference type="SMART" id="SM00382"/>
    </source>
</evidence>
<keyword evidence="3 14" id="KW-0645">Protease</keyword>
<evidence type="ECO:0000256" key="14">
    <source>
        <dbReference type="HAMAP-Rule" id="MF_01458"/>
    </source>
</evidence>
<dbReference type="Gene3D" id="3.40.50.300">
    <property type="entry name" value="P-loop containing nucleotide triphosphate hydrolases"/>
    <property type="match status" value="1"/>
</dbReference>
<comment type="subunit">
    <text evidence="14">Homohexamer.</text>
</comment>
<evidence type="ECO:0000256" key="2">
    <source>
        <dbReference type="ARBA" id="ARBA00010044"/>
    </source>
</evidence>
<feature type="compositionally biased region" description="Basic and acidic residues" evidence="17">
    <location>
        <begin position="691"/>
        <end position="701"/>
    </location>
</feature>
<dbReference type="SUPFAM" id="SSF140990">
    <property type="entry name" value="FtsH protease domain-like"/>
    <property type="match status" value="1"/>
</dbReference>
<dbReference type="GO" id="GO:0016887">
    <property type="term" value="F:ATP hydrolysis activity"/>
    <property type="evidence" value="ECO:0007669"/>
    <property type="project" value="UniProtKB-UniRule"/>
</dbReference>
<gene>
    <name evidence="19" type="primary">ftsH2</name>
    <name evidence="14" type="synonym">ftsH</name>
    <name evidence="19" type="ORF">ABIV_0545</name>
    <name evidence="20" type="ORF">CRV05_12645</name>
</gene>
<dbReference type="Gene3D" id="3.30.720.210">
    <property type="match status" value="1"/>
</dbReference>
<feature type="coiled-coil region" evidence="16">
    <location>
        <begin position="590"/>
        <end position="617"/>
    </location>
</feature>
<protein>
    <recommendedName>
        <fullName evidence="14">ATP-dependent zinc metalloprotease FtsH</fullName>
        <ecNumber evidence="14">3.4.24.-</ecNumber>
    </recommendedName>
</protein>
<dbReference type="PANTHER" id="PTHR43655">
    <property type="entry name" value="ATP-DEPENDENT PROTEASE"/>
    <property type="match status" value="1"/>
</dbReference>
<evidence type="ECO:0000313" key="21">
    <source>
        <dbReference type="Proteomes" id="UP000253850"/>
    </source>
</evidence>
<keyword evidence="5 14" id="KW-0479">Metal-binding</keyword>
<dbReference type="Pfam" id="PF01434">
    <property type="entry name" value="Peptidase_M41"/>
    <property type="match status" value="1"/>
</dbReference>
<dbReference type="InterPro" id="IPR003593">
    <property type="entry name" value="AAA+_ATPase"/>
</dbReference>
<evidence type="ECO:0000256" key="3">
    <source>
        <dbReference type="ARBA" id="ARBA00022670"/>
    </source>
</evidence>
<keyword evidence="4 14" id="KW-0812">Transmembrane</keyword>
<dbReference type="GO" id="GO:0004222">
    <property type="term" value="F:metalloendopeptidase activity"/>
    <property type="evidence" value="ECO:0007669"/>
    <property type="project" value="InterPro"/>
</dbReference>
<keyword evidence="10 14" id="KW-1133">Transmembrane helix</keyword>
<feature type="active site" evidence="14">
    <location>
        <position position="459"/>
    </location>
</feature>
<dbReference type="Pfam" id="PF06480">
    <property type="entry name" value="FtsH_ext"/>
    <property type="match status" value="1"/>
</dbReference>
<feature type="binding site" evidence="14">
    <location>
        <position position="535"/>
    </location>
    <ligand>
        <name>Zn(2+)</name>
        <dbReference type="ChEBI" id="CHEBI:29105"/>
        <note>catalytic</note>
    </ligand>
</feature>
<feature type="region of interest" description="Disordered" evidence="17">
    <location>
        <begin position="640"/>
        <end position="701"/>
    </location>
</feature>
<evidence type="ECO:0000256" key="11">
    <source>
        <dbReference type="ARBA" id="ARBA00023049"/>
    </source>
</evidence>
<reference evidence="19 21" key="2">
    <citation type="submission" date="2018-07" db="EMBL/GenBank/DDBJ databases">
        <title>Complete genome of the Arcobacter bivalviorum type strain LMG 26154.</title>
        <authorList>
            <person name="Miller W.G."/>
            <person name="Yee E."/>
            <person name="Bono J.L."/>
        </authorList>
    </citation>
    <scope>NUCLEOTIDE SEQUENCE [LARGE SCALE GENOMIC DNA]</scope>
    <source>
        <strain evidence="19 21">LMG 26154</strain>
    </source>
</reference>
<dbReference type="InterPro" id="IPR003959">
    <property type="entry name" value="ATPase_AAA_core"/>
</dbReference>
<dbReference type="InterPro" id="IPR027417">
    <property type="entry name" value="P-loop_NTPase"/>
</dbReference>
<dbReference type="Pfam" id="PF00004">
    <property type="entry name" value="AAA"/>
    <property type="match status" value="1"/>
</dbReference>
<keyword evidence="20" id="KW-0131">Cell cycle</keyword>
<evidence type="ECO:0000256" key="4">
    <source>
        <dbReference type="ARBA" id="ARBA00022692"/>
    </source>
</evidence>
<accession>A0AAX2A8B6</accession>
<reference evidence="20 22" key="1">
    <citation type="submission" date="2017-10" db="EMBL/GenBank/DDBJ databases">
        <title>Genomics of the genus Arcobacter.</title>
        <authorList>
            <person name="Perez-Cataluna A."/>
            <person name="Figueras M.J."/>
        </authorList>
    </citation>
    <scope>NUCLEOTIDE SEQUENCE [LARGE SCALE GENOMIC DNA]</scope>
    <source>
        <strain evidence="20 22">CECT 7835</strain>
    </source>
</reference>
<comment type="subcellular location">
    <subcellularLocation>
        <location evidence="14">Cell membrane</location>
        <topology evidence="14">Multi-pass membrane protein</topology>
        <orientation evidence="14">Cytoplasmic side</orientation>
    </subcellularLocation>
    <subcellularLocation>
        <location evidence="1">Membrane</location>
    </subcellularLocation>
</comment>
<dbReference type="Proteomes" id="UP000289193">
    <property type="component" value="Unassembled WGS sequence"/>
</dbReference>
<keyword evidence="8 14" id="KW-0862">Zinc</keyword>
<evidence type="ECO:0000256" key="13">
    <source>
        <dbReference type="ARBA" id="ARBA00061570"/>
    </source>
</evidence>
<dbReference type="SUPFAM" id="SSF52540">
    <property type="entry name" value="P-loop containing nucleoside triphosphate hydrolases"/>
    <property type="match status" value="1"/>
</dbReference>
<keyword evidence="11 14" id="KW-0482">Metalloprotease</keyword>
<feature type="binding site" evidence="14">
    <location>
        <position position="458"/>
    </location>
    <ligand>
        <name>Zn(2+)</name>
        <dbReference type="ChEBI" id="CHEBI:29105"/>
        <note>catalytic</note>
    </ligand>
</feature>
<keyword evidence="6 14" id="KW-0547">Nucleotide-binding</keyword>
<dbReference type="InterPro" id="IPR050928">
    <property type="entry name" value="ATP-dep_Zn_Metalloprotease"/>
</dbReference>
<dbReference type="GO" id="GO:0005886">
    <property type="term" value="C:plasma membrane"/>
    <property type="evidence" value="ECO:0007669"/>
    <property type="project" value="UniProtKB-SubCell"/>
</dbReference>
<evidence type="ECO:0000256" key="7">
    <source>
        <dbReference type="ARBA" id="ARBA00022801"/>
    </source>
</evidence>
<comment type="similarity">
    <text evidence="2 14">In the C-terminal section; belongs to the peptidase M41 family.</text>
</comment>
<keyword evidence="22" id="KW-1185">Reference proteome</keyword>
<dbReference type="CDD" id="cd19501">
    <property type="entry name" value="RecA-like_FtsH"/>
    <property type="match status" value="1"/>
</dbReference>
<evidence type="ECO:0000256" key="6">
    <source>
        <dbReference type="ARBA" id="ARBA00022741"/>
    </source>
</evidence>
<dbReference type="GO" id="GO:0005524">
    <property type="term" value="F:ATP binding"/>
    <property type="evidence" value="ECO:0007669"/>
    <property type="project" value="UniProtKB-UniRule"/>
</dbReference>
<evidence type="ECO:0000256" key="12">
    <source>
        <dbReference type="ARBA" id="ARBA00023136"/>
    </source>
</evidence>
<dbReference type="EMBL" id="PDKM01000009">
    <property type="protein sequence ID" value="RXK08891.1"/>
    <property type="molecule type" value="Genomic_DNA"/>
</dbReference>